<protein>
    <submittedName>
        <fullName evidence="2">Uncharacterized protein</fullName>
    </submittedName>
</protein>
<evidence type="ECO:0000256" key="1">
    <source>
        <dbReference type="SAM" id="MobiDB-lite"/>
    </source>
</evidence>
<dbReference type="RefSeq" id="WP_220142281.1">
    <property type="nucleotide sequence ID" value="NZ_JAHXZI010000001.1"/>
</dbReference>
<comment type="caution">
    <text evidence="2">The sequence shown here is derived from an EMBL/GenBank/DDBJ whole genome shotgun (WGS) entry which is preliminary data.</text>
</comment>
<dbReference type="Proteomes" id="UP001519863">
    <property type="component" value="Unassembled WGS sequence"/>
</dbReference>
<name>A0ABS7AVE3_9ACTN</name>
<reference evidence="2 3" key="1">
    <citation type="journal article" date="2013" name="Antonie Van Leeuwenhoek">
        <title>Actinoplanes hulinensis sp. nov., a novel actinomycete isolated from soybean root (Glycine max (L.) Merr).</title>
        <authorList>
            <person name="Shen Y."/>
            <person name="Liu C."/>
            <person name="Wang X."/>
            <person name="Zhao J."/>
            <person name="Jia F."/>
            <person name="Zhang Y."/>
            <person name="Wang L."/>
            <person name="Yang D."/>
            <person name="Xiang W."/>
        </authorList>
    </citation>
    <scope>NUCLEOTIDE SEQUENCE [LARGE SCALE GENOMIC DNA]</scope>
    <source>
        <strain evidence="2 3">NEAU-M9</strain>
    </source>
</reference>
<accession>A0ABS7AVE3</accession>
<proteinExistence type="predicted"/>
<keyword evidence="3" id="KW-1185">Reference proteome</keyword>
<organism evidence="2 3">
    <name type="scientific">Actinoplanes hulinensis</name>
    <dbReference type="NCBI Taxonomy" id="1144547"/>
    <lineage>
        <taxon>Bacteria</taxon>
        <taxon>Bacillati</taxon>
        <taxon>Actinomycetota</taxon>
        <taxon>Actinomycetes</taxon>
        <taxon>Micromonosporales</taxon>
        <taxon>Micromonosporaceae</taxon>
        <taxon>Actinoplanes</taxon>
    </lineage>
</organism>
<dbReference type="EMBL" id="JAHXZI010000001">
    <property type="protein sequence ID" value="MBW6432716.1"/>
    <property type="molecule type" value="Genomic_DNA"/>
</dbReference>
<gene>
    <name evidence="2" type="ORF">KZ829_03045</name>
</gene>
<feature type="region of interest" description="Disordered" evidence="1">
    <location>
        <begin position="92"/>
        <end position="121"/>
    </location>
</feature>
<evidence type="ECO:0000313" key="3">
    <source>
        <dbReference type="Proteomes" id="UP001519863"/>
    </source>
</evidence>
<evidence type="ECO:0000313" key="2">
    <source>
        <dbReference type="EMBL" id="MBW6432716.1"/>
    </source>
</evidence>
<sequence>MNQPNPQPERMAARTLTQIALDQLAELEMLRDPCRDQMFGADVTRYYNRPDTPSHQAQAKVDLQRIETLTLTTGLYAQLAAVTAQLEHNEIQAAAQAEHNDAPAAQHCPDRPRRDHDTDEF</sequence>
<feature type="compositionally biased region" description="Basic and acidic residues" evidence="1">
    <location>
        <begin position="108"/>
        <end position="121"/>
    </location>
</feature>